<protein>
    <submittedName>
        <fullName evidence="1">Uncharacterized protein</fullName>
    </submittedName>
</protein>
<evidence type="ECO:0000313" key="2">
    <source>
        <dbReference type="Proteomes" id="UP000696931"/>
    </source>
</evidence>
<sequence length="577" mass="61741">MLSLTPIAASAEAPAAGGSVSPLPAWWSAPGRPGWTPDAVQSGGLPWTFAGLTAGAWRLDDPFAPVASHFGGLPEAQAPIAWYDTVRVTVGEGAAWTGFGAGVVTAEAGMRPPTTLQPRAVFTLANGDGGVERNGILLSRGNERSWLRVGTVTGRRRGIADMGPGAEHLWGFDTGTRRGGHAFAVRFAQRGLGESQRSSEASLGESGRGANGSLAWEWKRGPWAQGASIARAYDLRTSFVLDGGSTFSVRDAWTNSAEYTVSRAAGERAVDGRVTWSESRARRSTIFVPAFSDRQRTVWGAVRVRSPLFGGRAEVALGGGRDGAMAESRERWQLAPAASWRRGERVRWRVYGERALTPVWTDLDAGSGQHSFMQDAWLGGLEAEGGRGGRHWGALVVAGSVGGRALAARYPVRDIAMRIGWLADPNRYGFVLAQADGAWNWRQLGADARGWALVRDESTAQPNVDPAIGGSAGTTAAFKLFSGDMAIQLRADASWVGARWSEALVPGFEDRELPGYATFGAGAQIGVGDVTMLLRLDGLENERRPLSWLDQGASPDLVLARDSGRRFRFEMTWPLLN</sequence>
<name>A0A933SDC3_UNCEI</name>
<reference evidence="1" key="1">
    <citation type="submission" date="2020-07" db="EMBL/GenBank/DDBJ databases">
        <title>Huge and variable diversity of episymbiotic CPR bacteria and DPANN archaea in groundwater ecosystems.</title>
        <authorList>
            <person name="He C.Y."/>
            <person name="Keren R."/>
            <person name="Whittaker M."/>
            <person name="Farag I.F."/>
            <person name="Doudna J."/>
            <person name="Cate J.H.D."/>
            <person name="Banfield J.F."/>
        </authorList>
    </citation>
    <scope>NUCLEOTIDE SEQUENCE</scope>
    <source>
        <strain evidence="1">NC_groundwater_1813_Pr3_B-0.1um_71_17</strain>
    </source>
</reference>
<accession>A0A933SDC3</accession>
<dbReference type="EMBL" id="JACRIW010000058">
    <property type="protein sequence ID" value="MBI5169620.1"/>
    <property type="molecule type" value="Genomic_DNA"/>
</dbReference>
<dbReference type="Proteomes" id="UP000696931">
    <property type="component" value="Unassembled WGS sequence"/>
</dbReference>
<comment type="caution">
    <text evidence="1">The sequence shown here is derived from an EMBL/GenBank/DDBJ whole genome shotgun (WGS) entry which is preliminary data.</text>
</comment>
<dbReference type="AlphaFoldDB" id="A0A933SDC3"/>
<organism evidence="1 2">
    <name type="scientific">Eiseniibacteriota bacterium</name>
    <dbReference type="NCBI Taxonomy" id="2212470"/>
    <lineage>
        <taxon>Bacteria</taxon>
        <taxon>Candidatus Eiseniibacteriota</taxon>
    </lineage>
</organism>
<proteinExistence type="predicted"/>
<gene>
    <name evidence="1" type="ORF">HZA61_09045</name>
</gene>
<evidence type="ECO:0000313" key="1">
    <source>
        <dbReference type="EMBL" id="MBI5169620.1"/>
    </source>
</evidence>